<proteinExistence type="predicted"/>
<reference evidence="1 2" key="1">
    <citation type="journal article" date="2018" name="Mol. Biol. Evol.">
        <title>Broad Genomic Sampling Reveals a Smut Pathogenic Ancestry of the Fungal Clade Ustilaginomycotina.</title>
        <authorList>
            <person name="Kijpornyongpan T."/>
            <person name="Mondo S.J."/>
            <person name="Barry K."/>
            <person name="Sandor L."/>
            <person name="Lee J."/>
            <person name="Lipzen A."/>
            <person name="Pangilinan J."/>
            <person name="LaButti K."/>
            <person name="Hainaut M."/>
            <person name="Henrissat B."/>
            <person name="Grigoriev I.V."/>
            <person name="Spatafora J.W."/>
            <person name="Aime M.C."/>
        </authorList>
    </citation>
    <scope>NUCLEOTIDE SEQUENCE [LARGE SCALE GENOMIC DNA]</scope>
    <source>
        <strain evidence="1 2">MCA 4198</strain>
    </source>
</reference>
<dbReference type="AlphaFoldDB" id="A0A316YAR3"/>
<sequence>MTDSRSYHGVEGSVYVLPADEAETERLSLQHRVLTRAFEGRLWTAPLDVKQLERADVLDNATGNASIIYETASFFANIWKSVGSPEAKHAFTGIHFKPEAAGLDLLFVDLSRKSLSSQQKEPEPRPALIGLE</sequence>
<evidence type="ECO:0000313" key="1">
    <source>
        <dbReference type="EMBL" id="PWN86707.1"/>
    </source>
</evidence>
<accession>A0A316YAR3</accession>
<dbReference type="GeneID" id="37045668"/>
<evidence type="ECO:0000313" key="2">
    <source>
        <dbReference type="Proteomes" id="UP000245768"/>
    </source>
</evidence>
<keyword evidence="2" id="KW-1185">Reference proteome</keyword>
<gene>
    <name evidence="1" type="ORF">FA10DRAFT_282158</name>
</gene>
<dbReference type="RefSeq" id="XP_025373905.1">
    <property type="nucleotide sequence ID" value="XM_025523752.1"/>
</dbReference>
<dbReference type="Proteomes" id="UP000245768">
    <property type="component" value="Unassembled WGS sequence"/>
</dbReference>
<organism evidence="1 2">
    <name type="scientific">Acaromyces ingoldii</name>
    <dbReference type="NCBI Taxonomy" id="215250"/>
    <lineage>
        <taxon>Eukaryota</taxon>
        <taxon>Fungi</taxon>
        <taxon>Dikarya</taxon>
        <taxon>Basidiomycota</taxon>
        <taxon>Ustilaginomycotina</taxon>
        <taxon>Exobasidiomycetes</taxon>
        <taxon>Exobasidiales</taxon>
        <taxon>Cryptobasidiaceae</taxon>
        <taxon>Acaromyces</taxon>
    </lineage>
</organism>
<name>A0A316YAR3_9BASI</name>
<dbReference type="OrthoDB" id="184880at2759"/>
<protein>
    <submittedName>
        <fullName evidence="1">Uncharacterized protein</fullName>
    </submittedName>
</protein>
<dbReference type="EMBL" id="KZ819643">
    <property type="protein sequence ID" value="PWN86707.1"/>
    <property type="molecule type" value="Genomic_DNA"/>
</dbReference>
<dbReference type="InParanoid" id="A0A316YAR3"/>